<dbReference type="eggNOG" id="ENOG502T091">
    <property type="taxonomic scope" value="Eukaryota"/>
</dbReference>
<reference evidence="3" key="5">
    <citation type="submission" date="2015-06" db="UniProtKB">
        <authorList>
            <consortium name="EnsemblFungi"/>
        </authorList>
    </citation>
    <scope>IDENTIFICATION</scope>
    <source>
        <strain evidence="3">ATCC 64411</strain>
    </source>
</reference>
<dbReference type="OrthoDB" id="5596743at2759"/>
<feature type="chain" id="PRO_5009385317" evidence="1">
    <location>
        <begin position="25"/>
        <end position="169"/>
    </location>
</feature>
<proteinExistence type="predicted"/>
<reference evidence="3" key="4">
    <citation type="journal article" date="2015" name="G3 (Bethesda)">
        <title>Genome sequences of three phytopathogenic species of the Magnaporthaceae family of fungi.</title>
        <authorList>
            <person name="Okagaki L.H."/>
            <person name="Nunes C.C."/>
            <person name="Sailsbery J."/>
            <person name="Clay B."/>
            <person name="Brown D."/>
            <person name="John T."/>
            <person name="Oh Y."/>
            <person name="Young N."/>
            <person name="Fitzgerald M."/>
            <person name="Haas B.J."/>
            <person name="Zeng Q."/>
            <person name="Young S."/>
            <person name="Adiconis X."/>
            <person name="Fan L."/>
            <person name="Levin J.Z."/>
            <person name="Mitchell T.K."/>
            <person name="Okubara P.A."/>
            <person name="Farman M.L."/>
            <person name="Kohn L.M."/>
            <person name="Birren B."/>
            <person name="Ma L.-J."/>
            <person name="Dean R.A."/>
        </authorList>
    </citation>
    <scope>NUCLEOTIDE SEQUENCE</scope>
    <source>
        <strain evidence="3">ATCC 64411 / 73-15</strain>
    </source>
</reference>
<gene>
    <name evidence="2" type="ORF">MAPG_03407</name>
</gene>
<organism evidence="3 4">
    <name type="scientific">Magnaporthiopsis poae (strain ATCC 64411 / 73-15)</name>
    <name type="common">Kentucky bluegrass fungus</name>
    <name type="synonym">Magnaporthe poae</name>
    <dbReference type="NCBI Taxonomy" id="644358"/>
    <lineage>
        <taxon>Eukaryota</taxon>
        <taxon>Fungi</taxon>
        <taxon>Dikarya</taxon>
        <taxon>Ascomycota</taxon>
        <taxon>Pezizomycotina</taxon>
        <taxon>Sordariomycetes</taxon>
        <taxon>Sordariomycetidae</taxon>
        <taxon>Magnaporthales</taxon>
        <taxon>Magnaporthaceae</taxon>
        <taxon>Magnaporthiopsis</taxon>
    </lineage>
</organism>
<dbReference type="EMBL" id="ADBL01000817">
    <property type="status" value="NOT_ANNOTATED_CDS"/>
    <property type="molecule type" value="Genomic_DNA"/>
</dbReference>
<evidence type="ECO:0000313" key="3">
    <source>
        <dbReference type="EnsemblFungi" id="MAPG_03407T0"/>
    </source>
</evidence>
<accession>A0A0C4DTX8</accession>
<sequence>MKAAFAFAFPALAAALVPRGPCNADNCLRAVRATQFPTRLEACSSFFATTVTPATSTHTETVKVTTATPVVTLSVTDTSFNPVTATSTINAEETITHTTVTETQTQTVGAAQKRDEAAANTNPVTVVPTALPAYASACTSAARFSSACSCQVTQHGIWIKKEMADIPVN</sequence>
<reference evidence="2" key="1">
    <citation type="submission" date="2010-05" db="EMBL/GenBank/DDBJ databases">
        <title>The Genome Sequence of Magnaporthe poae strain ATCC 64411.</title>
        <authorList>
            <consortium name="The Broad Institute Genome Sequencing Platform"/>
            <consortium name="Broad Institute Genome Sequencing Center for Infectious Disease"/>
            <person name="Ma L.-J."/>
            <person name="Dead R."/>
            <person name="Young S."/>
            <person name="Zeng Q."/>
            <person name="Koehrsen M."/>
            <person name="Alvarado L."/>
            <person name="Berlin A."/>
            <person name="Chapman S.B."/>
            <person name="Chen Z."/>
            <person name="Freedman E."/>
            <person name="Gellesch M."/>
            <person name="Goldberg J."/>
            <person name="Griggs A."/>
            <person name="Gujja S."/>
            <person name="Heilman E.R."/>
            <person name="Heiman D."/>
            <person name="Hepburn T."/>
            <person name="Howarth C."/>
            <person name="Jen D."/>
            <person name="Larson L."/>
            <person name="Mehta T."/>
            <person name="Neiman D."/>
            <person name="Pearson M."/>
            <person name="Roberts A."/>
            <person name="Saif S."/>
            <person name="Shea T."/>
            <person name="Shenoy N."/>
            <person name="Sisk P."/>
            <person name="Stolte C."/>
            <person name="Sykes S."/>
            <person name="Walk T."/>
            <person name="White J."/>
            <person name="Yandava C."/>
            <person name="Haas B."/>
            <person name="Nusbaum C."/>
            <person name="Birren B."/>
        </authorList>
    </citation>
    <scope>NUCLEOTIDE SEQUENCE</scope>
    <source>
        <strain evidence="2">ATCC 64411</strain>
    </source>
</reference>
<dbReference type="Proteomes" id="UP000011715">
    <property type="component" value="Unassembled WGS sequence"/>
</dbReference>
<keyword evidence="4" id="KW-1185">Reference proteome</keyword>
<dbReference type="STRING" id="644358.A0A0C4DTX8"/>
<reference evidence="2" key="3">
    <citation type="submission" date="2011-03" db="EMBL/GenBank/DDBJ databases">
        <title>Annotation of Magnaporthe poae ATCC 64411.</title>
        <authorList>
            <person name="Ma L.-J."/>
            <person name="Dead R."/>
            <person name="Young S.K."/>
            <person name="Zeng Q."/>
            <person name="Gargeya S."/>
            <person name="Fitzgerald M."/>
            <person name="Haas B."/>
            <person name="Abouelleil A."/>
            <person name="Alvarado L."/>
            <person name="Arachchi H.M."/>
            <person name="Berlin A."/>
            <person name="Brown A."/>
            <person name="Chapman S.B."/>
            <person name="Chen Z."/>
            <person name="Dunbar C."/>
            <person name="Freedman E."/>
            <person name="Gearin G."/>
            <person name="Gellesch M."/>
            <person name="Goldberg J."/>
            <person name="Griggs A."/>
            <person name="Gujja S."/>
            <person name="Heiman D."/>
            <person name="Howarth C."/>
            <person name="Larson L."/>
            <person name="Lui A."/>
            <person name="MacDonald P.J.P."/>
            <person name="Mehta T."/>
            <person name="Montmayeur A."/>
            <person name="Murphy C."/>
            <person name="Neiman D."/>
            <person name="Pearson M."/>
            <person name="Priest M."/>
            <person name="Roberts A."/>
            <person name="Saif S."/>
            <person name="Shea T."/>
            <person name="Shenoy N."/>
            <person name="Sisk P."/>
            <person name="Stolte C."/>
            <person name="Sykes S."/>
            <person name="Yandava C."/>
            <person name="Wortman J."/>
            <person name="Nusbaum C."/>
            <person name="Birren B."/>
        </authorList>
    </citation>
    <scope>NUCLEOTIDE SEQUENCE</scope>
    <source>
        <strain evidence="2">ATCC 64411</strain>
    </source>
</reference>
<dbReference type="EMBL" id="ADBL01000818">
    <property type="status" value="NOT_ANNOTATED_CDS"/>
    <property type="molecule type" value="Genomic_DNA"/>
</dbReference>
<evidence type="ECO:0000256" key="1">
    <source>
        <dbReference type="SAM" id="SignalP"/>
    </source>
</evidence>
<dbReference type="VEuPathDB" id="FungiDB:MAPG_03407"/>
<keyword evidence="1" id="KW-0732">Signal</keyword>
<name>A0A0C4DTX8_MAGP6</name>
<reference evidence="4" key="2">
    <citation type="submission" date="2010-05" db="EMBL/GenBank/DDBJ databases">
        <title>The genome sequence of Magnaporthe poae strain ATCC 64411.</title>
        <authorList>
            <person name="Ma L.-J."/>
            <person name="Dead R."/>
            <person name="Young S."/>
            <person name="Zeng Q."/>
            <person name="Koehrsen M."/>
            <person name="Alvarado L."/>
            <person name="Berlin A."/>
            <person name="Chapman S.B."/>
            <person name="Chen Z."/>
            <person name="Freedman E."/>
            <person name="Gellesch M."/>
            <person name="Goldberg J."/>
            <person name="Griggs A."/>
            <person name="Gujja S."/>
            <person name="Heilman E.R."/>
            <person name="Heiman D."/>
            <person name="Hepburn T."/>
            <person name="Howarth C."/>
            <person name="Jen D."/>
            <person name="Larson L."/>
            <person name="Mehta T."/>
            <person name="Neiman D."/>
            <person name="Pearson M."/>
            <person name="Roberts A."/>
            <person name="Saif S."/>
            <person name="Shea T."/>
            <person name="Shenoy N."/>
            <person name="Sisk P."/>
            <person name="Stolte C."/>
            <person name="Sykes S."/>
            <person name="Walk T."/>
            <person name="White J."/>
            <person name="Yandava C."/>
            <person name="Haas B."/>
            <person name="Nusbaum C."/>
            <person name="Birren B."/>
        </authorList>
    </citation>
    <scope>NUCLEOTIDE SEQUENCE [LARGE SCALE GENOMIC DNA]</scope>
    <source>
        <strain evidence="4">ATCC 64411 / 73-15</strain>
    </source>
</reference>
<protein>
    <submittedName>
        <fullName evidence="2 3">Uncharacterized protein</fullName>
    </submittedName>
</protein>
<evidence type="ECO:0000313" key="2">
    <source>
        <dbReference type="EMBL" id="KLU84363.1"/>
    </source>
</evidence>
<dbReference type="EnsemblFungi" id="MAPG_03407T0">
    <property type="protein sequence ID" value="MAPG_03407T0"/>
    <property type="gene ID" value="MAPG_03407"/>
</dbReference>
<dbReference type="AlphaFoldDB" id="A0A0C4DTX8"/>
<evidence type="ECO:0000313" key="4">
    <source>
        <dbReference type="Proteomes" id="UP000011715"/>
    </source>
</evidence>
<dbReference type="EMBL" id="GL876967">
    <property type="protein sequence ID" value="KLU84363.1"/>
    <property type="molecule type" value="Genomic_DNA"/>
</dbReference>
<feature type="signal peptide" evidence="1">
    <location>
        <begin position="1"/>
        <end position="24"/>
    </location>
</feature>